<dbReference type="Gene3D" id="3.40.190.290">
    <property type="match status" value="1"/>
</dbReference>
<proteinExistence type="inferred from homology"/>
<comment type="caution">
    <text evidence="6">The sequence shown here is derived from an EMBL/GenBank/DDBJ whole genome shotgun (WGS) entry which is preliminary data.</text>
</comment>
<evidence type="ECO:0000259" key="5">
    <source>
        <dbReference type="PROSITE" id="PS50931"/>
    </source>
</evidence>
<sequence>MDISTIRCFVSVARCLNFTKAARECHITQTAMSKKINSLENELGAALFYRDNRQVELTPAGIEFLSRSGVLLEAYADAVYHTQNVANGFESSLKLGIGVYEHLILHNVLSQYASVFPKADIICSQFLYKALAEHLNDHLIDIIISTDQYLQQIPNAEYIVLDEQPWRFICSQKHPLASGGSIRLSEFSKECFITMNDGTDEQIRRNYIPHGFTFRRFYRVNSYNTKLLMTRAGLGISIVPQFVVPYLPKDLCTLDTSPPYRVRKFVAAWLRDNNNPAVKNFTDILASAIGRPDFLQSPPPDTH</sequence>
<gene>
    <name evidence="6" type="ORF">IAB28_03155</name>
</gene>
<dbReference type="CDD" id="cd05466">
    <property type="entry name" value="PBP2_LTTR_substrate"/>
    <property type="match status" value="1"/>
</dbReference>
<dbReference type="SUPFAM" id="SSF53850">
    <property type="entry name" value="Periplasmic binding protein-like II"/>
    <property type="match status" value="1"/>
</dbReference>
<dbReference type="GO" id="GO:0003677">
    <property type="term" value="F:DNA binding"/>
    <property type="evidence" value="ECO:0007669"/>
    <property type="project" value="UniProtKB-KW"/>
</dbReference>
<accession>A0A9D1D544</accession>
<keyword evidence="3" id="KW-0238">DNA-binding</keyword>
<dbReference type="InterPro" id="IPR005119">
    <property type="entry name" value="LysR_subst-bd"/>
</dbReference>
<evidence type="ECO:0000256" key="2">
    <source>
        <dbReference type="ARBA" id="ARBA00023015"/>
    </source>
</evidence>
<evidence type="ECO:0000256" key="1">
    <source>
        <dbReference type="ARBA" id="ARBA00009437"/>
    </source>
</evidence>
<dbReference type="PANTHER" id="PTHR30346:SF28">
    <property type="entry name" value="HTH-TYPE TRANSCRIPTIONAL REGULATOR CYNR"/>
    <property type="match status" value="1"/>
</dbReference>
<dbReference type="GO" id="GO:0003700">
    <property type="term" value="F:DNA-binding transcription factor activity"/>
    <property type="evidence" value="ECO:0007669"/>
    <property type="project" value="InterPro"/>
</dbReference>
<dbReference type="InterPro" id="IPR036388">
    <property type="entry name" value="WH-like_DNA-bd_sf"/>
</dbReference>
<dbReference type="GO" id="GO:0032993">
    <property type="term" value="C:protein-DNA complex"/>
    <property type="evidence" value="ECO:0007669"/>
    <property type="project" value="TreeGrafter"/>
</dbReference>
<name>A0A9D1D544_9FIRM</name>
<dbReference type="Gene3D" id="1.10.10.10">
    <property type="entry name" value="Winged helix-like DNA-binding domain superfamily/Winged helix DNA-binding domain"/>
    <property type="match status" value="1"/>
</dbReference>
<dbReference type="Pfam" id="PF03466">
    <property type="entry name" value="LysR_substrate"/>
    <property type="match status" value="1"/>
</dbReference>
<dbReference type="Pfam" id="PF00126">
    <property type="entry name" value="HTH_1"/>
    <property type="match status" value="1"/>
</dbReference>
<dbReference type="FunFam" id="1.10.10.10:FF:000001">
    <property type="entry name" value="LysR family transcriptional regulator"/>
    <property type="match status" value="1"/>
</dbReference>
<dbReference type="SUPFAM" id="SSF46785">
    <property type="entry name" value="Winged helix' DNA-binding domain"/>
    <property type="match status" value="1"/>
</dbReference>
<comment type="similarity">
    <text evidence="1">Belongs to the LysR transcriptional regulatory family.</text>
</comment>
<dbReference type="InterPro" id="IPR036390">
    <property type="entry name" value="WH_DNA-bd_sf"/>
</dbReference>
<protein>
    <submittedName>
        <fullName evidence="6">LysR family transcriptional regulator</fullName>
    </submittedName>
</protein>
<dbReference type="EMBL" id="DVGC01000015">
    <property type="protein sequence ID" value="HIR04948.1"/>
    <property type="molecule type" value="Genomic_DNA"/>
</dbReference>
<keyword evidence="4" id="KW-0804">Transcription</keyword>
<dbReference type="PANTHER" id="PTHR30346">
    <property type="entry name" value="TRANSCRIPTIONAL DUAL REGULATOR HCAR-RELATED"/>
    <property type="match status" value="1"/>
</dbReference>
<keyword evidence="2" id="KW-0805">Transcription regulation</keyword>
<organism evidence="6 7">
    <name type="scientific">Candidatus Copromonas faecavium</name>
    <name type="common">nom. illeg.</name>
    <dbReference type="NCBI Taxonomy" id="2840740"/>
    <lineage>
        <taxon>Bacteria</taxon>
        <taxon>Bacillati</taxon>
        <taxon>Bacillota</taxon>
        <taxon>Clostridia</taxon>
        <taxon>Lachnospirales</taxon>
        <taxon>Lachnospiraceae</taxon>
        <taxon>Candidatus Copromonas (nom. illeg.)</taxon>
    </lineage>
</organism>
<dbReference type="Proteomes" id="UP000824250">
    <property type="component" value="Unassembled WGS sequence"/>
</dbReference>
<evidence type="ECO:0000313" key="7">
    <source>
        <dbReference type="Proteomes" id="UP000824250"/>
    </source>
</evidence>
<dbReference type="PRINTS" id="PR00039">
    <property type="entry name" value="HTHLYSR"/>
</dbReference>
<dbReference type="InterPro" id="IPR000847">
    <property type="entry name" value="LysR_HTH_N"/>
</dbReference>
<reference evidence="6" key="1">
    <citation type="submission" date="2020-10" db="EMBL/GenBank/DDBJ databases">
        <authorList>
            <person name="Gilroy R."/>
        </authorList>
    </citation>
    <scope>NUCLEOTIDE SEQUENCE</scope>
    <source>
        <strain evidence="6">CHK180-2868</strain>
    </source>
</reference>
<dbReference type="PROSITE" id="PS50931">
    <property type="entry name" value="HTH_LYSR"/>
    <property type="match status" value="1"/>
</dbReference>
<evidence type="ECO:0000313" key="6">
    <source>
        <dbReference type="EMBL" id="HIR04948.1"/>
    </source>
</evidence>
<feature type="domain" description="HTH lysR-type" evidence="5">
    <location>
        <begin position="1"/>
        <end position="58"/>
    </location>
</feature>
<dbReference type="AlphaFoldDB" id="A0A9D1D544"/>
<reference evidence="6" key="2">
    <citation type="journal article" date="2021" name="PeerJ">
        <title>Extensive microbial diversity within the chicken gut microbiome revealed by metagenomics and culture.</title>
        <authorList>
            <person name="Gilroy R."/>
            <person name="Ravi A."/>
            <person name="Getino M."/>
            <person name="Pursley I."/>
            <person name="Horton D.L."/>
            <person name="Alikhan N.F."/>
            <person name="Baker D."/>
            <person name="Gharbi K."/>
            <person name="Hall N."/>
            <person name="Watson M."/>
            <person name="Adriaenssens E.M."/>
            <person name="Foster-Nyarko E."/>
            <person name="Jarju S."/>
            <person name="Secka A."/>
            <person name="Antonio M."/>
            <person name="Oren A."/>
            <person name="Chaudhuri R.R."/>
            <person name="La Ragione R."/>
            <person name="Hildebrand F."/>
            <person name="Pallen M.J."/>
        </authorList>
    </citation>
    <scope>NUCLEOTIDE SEQUENCE</scope>
    <source>
        <strain evidence="6">CHK180-2868</strain>
    </source>
</reference>
<evidence type="ECO:0000256" key="3">
    <source>
        <dbReference type="ARBA" id="ARBA00023125"/>
    </source>
</evidence>
<evidence type="ECO:0000256" key="4">
    <source>
        <dbReference type="ARBA" id="ARBA00023163"/>
    </source>
</evidence>